<gene>
    <name evidence="4" type="primary">LOC115529122</name>
</gene>
<dbReference type="Pfam" id="PF13895">
    <property type="entry name" value="Ig_2"/>
    <property type="match status" value="1"/>
</dbReference>
<keyword evidence="1" id="KW-0472">Membrane</keyword>
<dbReference type="PANTHER" id="PTHR13771:SF9">
    <property type="entry name" value="INTERCELLULAR ADHESION MOLECULE 5"/>
    <property type="match status" value="1"/>
</dbReference>
<dbReference type="Gene3D" id="2.60.40.10">
    <property type="entry name" value="Immunoglobulins"/>
    <property type="match status" value="7"/>
</dbReference>
<dbReference type="RefSeq" id="XP_030193475.1">
    <property type="nucleotide sequence ID" value="XM_030337615.1"/>
</dbReference>
<dbReference type="InterPro" id="IPR013783">
    <property type="entry name" value="Ig-like_fold"/>
</dbReference>
<evidence type="ECO:0000313" key="5">
    <source>
        <dbReference type="Proteomes" id="UP000694546"/>
    </source>
</evidence>
<dbReference type="OMA" id="LECPIRI"/>
<feature type="transmembrane region" description="Helical" evidence="1">
    <location>
        <begin position="811"/>
        <end position="837"/>
    </location>
</feature>
<feature type="domain" description="Ig-like" evidence="3">
    <location>
        <begin position="232"/>
        <end position="315"/>
    </location>
</feature>
<dbReference type="InterPro" id="IPR003599">
    <property type="entry name" value="Ig_sub"/>
</dbReference>
<dbReference type="GO" id="GO:0005178">
    <property type="term" value="F:integrin binding"/>
    <property type="evidence" value="ECO:0007669"/>
    <property type="project" value="InterPro"/>
</dbReference>
<keyword evidence="1" id="KW-1133">Transmembrane helix</keyword>
<keyword evidence="5" id="KW-1185">Reference proteome</keyword>
<feature type="chain" id="PRO_5047315122" evidence="2">
    <location>
        <begin position="23"/>
        <end position="875"/>
    </location>
</feature>
<feature type="domain" description="Ig-like" evidence="3">
    <location>
        <begin position="530"/>
        <end position="604"/>
    </location>
</feature>
<dbReference type="AlphaFoldDB" id="A0A8C5ATU8"/>
<dbReference type="PROSITE" id="PS50835">
    <property type="entry name" value="IG_LIKE"/>
    <property type="match status" value="5"/>
</dbReference>
<protein>
    <submittedName>
        <fullName evidence="4">Vascular cell adhesion protein 1-like</fullName>
    </submittedName>
</protein>
<feature type="signal peptide" evidence="2">
    <location>
        <begin position="1"/>
        <end position="22"/>
    </location>
</feature>
<dbReference type="InterPro" id="IPR047012">
    <property type="entry name" value="ICAM_VCAM"/>
</dbReference>
<evidence type="ECO:0000256" key="1">
    <source>
        <dbReference type="SAM" id="Phobius"/>
    </source>
</evidence>
<organism evidence="4 5">
    <name type="scientific">Gadus morhua</name>
    <name type="common">Atlantic cod</name>
    <dbReference type="NCBI Taxonomy" id="8049"/>
    <lineage>
        <taxon>Eukaryota</taxon>
        <taxon>Metazoa</taxon>
        <taxon>Chordata</taxon>
        <taxon>Craniata</taxon>
        <taxon>Vertebrata</taxon>
        <taxon>Euteleostomi</taxon>
        <taxon>Actinopterygii</taxon>
        <taxon>Neopterygii</taxon>
        <taxon>Teleostei</taxon>
        <taxon>Neoteleostei</taxon>
        <taxon>Acanthomorphata</taxon>
        <taxon>Zeiogadaria</taxon>
        <taxon>Gadariae</taxon>
        <taxon>Gadiformes</taxon>
        <taxon>Gadoidei</taxon>
        <taxon>Gadidae</taxon>
        <taxon>Gadus</taxon>
    </lineage>
</organism>
<dbReference type="InterPro" id="IPR007110">
    <property type="entry name" value="Ig-like_dom"/>
</dbReference>
<feature type="domain" description="Ig-like" evidence="3">
    <location>
        <begin position="115"/>
        <end position="221"/>
    </location>
</feature>
<evidence type="ECO:0000256" key="2">
    <source>
        <dbReference type="SAM" id="SignalP"/>
    </source>
</evidence>
<keyword evidence="2" id="KW-0732">Signal</keyword>
<reference evidence="4" key="1">
    <citation type="submission" date="2025-08" db="UniProtKB">
        <authorList>
            <consortium name="Ensembl"/>
        </authorList>
    </citation>
    <scope>IDENTIFICATION</scope>
</reference>
<proteinExistence type="predicted"/>
<evidence type="ECO:0000313" key="4">
    <source>
        <dbReference type="Ensembl" id="ENSGMOP00000035426.1"/>
    </source>
</evidence>
<dbReference type="PANTHER" id="PTHR13771">
    <property type="entry name" value="INTERCELLULAR ADHESION MOLECULE"/>
    <property type="match status" value="1"/>
</dbReference>
<dbReference type="GeneID" id="115529122"/>
<dbReference type="SMART" id="SM00408">
    <property type="entry name" value="IGc2"/>
    <property type="match status" value="3"/>
</dbReference>
<feature type="domain" description="Ig-like" evidence="3">
    <location>
        <begin position="623"/>
        <end position="709"/>
    </location>
</feature>
<dbReference type="Proteomes" id="UP000694546">
    <property type="component" value="Chromosome 2"/>
</dbReference>
<dbReference type="GO" id="GO:0007155">
    <property type="term" value="P:cell adhesion"/>
    <property type="evidence" value="ECO:0007669"/>
    <property type="project" value="InterPro"/>
</dbReference>
<dbReference type="GeneTree" id="ENSGT00940000159005"/>
<dbReference type="SUPFAM" id="SSF48726">
    <property type="entry name" value="Immunoglobulin"/>
    <property type="match status" value="6"/>
</dbReference>
<dbReference type="Ensembl" id="ENSGMOT00000068303.1">
    <property type="protein sequence ID" value="ENSGMOP00000035426.1"/>
    <property type="gene ID" value="ENSGMOG00000028626.1"/>
</dbReference>
<dbReference type="SMART" id="SM00409">
    <property type="entry name" value="IG"/>
    <property type="match status" value="3"/>
</dbReference>
<sequence>MRVGERVALLAALLLNLTGLHASSCPLEIEPPEVVVPYGGSFSVLCCALTPTAESLGVEAAYGEKSDGTKTVTWSIKQVDAWEIVAGCFVNHFLCSNCTVEQCVKSIPITVYKYPQNVTITDTEGGSDAGELDEGILRVFRCDVNDVAPAENISVTWLIGNRTVLPNHHLNGLKDLNDTKKPRDVTSLFSYEPRREDDTLQIRCQVNFNLGPSGPQKRQTSQGLSLRIRYPPEKITQLEDTELEVGSSSTLKCFSDAQPAATYHWDYYKTGNVQVMDVPGGSHLHINKTTDVNIGNYTCIVANDLKNISKMARVTVKGANSQCPITITPERLVMPYGNQTSVLCKNSNEDASRNVIALNWRVDHQIVTGPRLFLDKVLVWDPRAECIGTFSGIGKCSKPFDVTFYKTADSVSIHSINHTGPMLADEEYQLQCDIVNVAPVQNLTVRWYQGDDLLKDKGSLRVTGCPHQNKVECDNQVIRSPVNVSSTIKVRLGRNPDGAQFRCEAQLALEEQPPPPTNSNVLSLSVHYEPIINSTKLPLRLQVFKGHPTELVCEADGRPAPNIHWVSAKGVRVSGGNLTVTEAGVWTCNATNVVGYISRAVEVTVLVKETADQVLIHPLGHTGPMLADKEYKLQCDIVNVAPVQNLTVRWYQGDDLLKDQGSLRVTGCPHQNKVECDIKGIRSPVNVSSTITVRLGRNQDGAQFRCEAQLALEQQPPPPMMFHRLNLSVHYRPIINKKPESKVPVFKGYPVDLVCEADGRPVADIHWYSAKGVHVSGGNLTATEAGVWTCNATNVVGYSLEEVEVVMKEDYLPLIAGFVAATVLIISAVFIFFYSIYYKNTKMRRYSLKNPKPSVLNGNVAHNSWDSQLPMTKLP</sequence>
<reference evidence="4" key="2">
    <citation type="submission" date="2025-09" db="UniProtKB">
        <authorList>
            <consortium name="Ensembl"/>
        </authorList>
    </citation>
    <scope>IDENTIFICATION</scope>
</reference>
<name>A0A8C5ATU8_GADMO</name>
<dbReference type="InterPro" id="IPR036179">
    <property type="entry name" value="Ig-like_dom_sf"/>
</dbReference>
<dbReference type="Pfam" id="PF13927">
    <property type="entry name" value="Ig_3"/>
    <property type="match status" value="1"/>
</dbReference>
<feature type="domain" description="Ig-like" evidence="3">
    <location>
        <begin position="733"/>
        <end position="806"/>
    </location>
</feature>
<evidence type="ECO:0000259" key="3">
    <source>
        <dbReference type="PROSITE" id="PS50835"/>
    </source>
</evidence>
<accession>A0A8C5ATU8</accession>
<keyword evidence="1" id="KW-0812">Transmembrane</keyword>
<dbReference type="OrthoDB" id="5843397at2759"/>
<dbReference type="InterPro" id="IPR003598">
    <property type="entry name" value="Ig_sub2"/>
</dbReference>